<dbReference type="STRING" id="1619100.UT34_C0001G0539"/>
<dbReference type="SUPFAM" id="SSF51419">
    <property type="entry name" value="PLP-binding barrel"/>
    <property type="match status" value="1"/>
</dbReference>
<dbReference type="PANTHER" id="PTHR11482">
    <property type="entry name" value="ARGININE/DIAMINOPIMELATE/ORNITHINE DECARBOXYLASE"/>
    <property type="match status" value="1"/>
</dbReference>
<evidence type="ECO:0000313" key="8">
    <source>
        <dbReference type="Proteomes" id="UP000034799"/>
    </source>
</evidence>
<evidence type="ECO:0000256" key="3">
    <source>
        <dbReference type="ARBA" id="ARBA00022898"/>
    </source>
</evidence>
<dbReference type="Gene3D" id="2.40.37.10">
    <property type="entry name" value="Lyase, Ornithine Decarboxylase, Chain A, domain 1"/>
    <property type="match status" value="1"/>
</dbReference>
<dbReference type="Pfam" id="PF02784">
    <property type="entry name" value="Orn_Arg_deC_N"/>
    <property type="match status" value="1"/>
</dbReference>
<comment type="similarity">
    <text evidence="2">Belongs to the Orn/Lys/Arg decarboxylase class-II family.</text>
</comment>
<dbReference type="Proteomes" id="UP000034799">
    <property type="component" value="Unassembled WGS sequence"/>
</dbReference>
<dbReference type="GO" id="GO:0033387">
    <property type="term" value="P:putrescine biosynthetic process from arginine, via ornithine"/>
    <property type="evidence" value="ECO:0007669"/>
    <property type="project" value="TreeGrafter"/>
</dbReference>
<keyword evidence="4" id="KW-0456">Lyase</keyword>
<dbReference type="InterPro" id="IPR022644">
    <property type="entry name" value="De-COase2_N"/>
</dbReference>
<dbReference type="GO" id="GO:0005737">
    <property type="term" value="C:cytoplasm"/>
    <property type="evidence" value="ECO:0007669"/>
    <property type="project" value="TreeGrafter"/>
</dbReference>
<evidence type="ECO:0000259" key="6">
    <source>
        <dbReference type="Pfam" id="PF02784"/>
    </source>
</evidence>
<dbReference type="InterPro" id="IPR029066">
    <property type="entry name" value="PLP-binding_barrel"/>
</dbReference>
<evidence type="ECO:0000256" key="4">
    <source>
        <dbReference type="ARBA" id="ARBA00023239"/>
    </source>
</evidence>
<dbReference type="InterPro" id="IPR009006">
    <property type="entry name" value="Ala_racemase/Decarboxylase_C"/>
</dbReference>
<evidence type="ECO:0000256" key="1">
    <source>
        <dbReference type="ARBA" id="ARBA00001933"/>
    </source>
</evidence>
<evidence type="ECO:0000259" key="5">
    <source>
        <dbReference type="Pfam" id="PF00278"/>
    </source>
</evidence>
<comment type="cofactor">
    <cofactor evidence="1">
        <name>pyridoxal 5'-phosphate</name>
        <dbReference type="ChEBI" id="CHEBI:597326"/>
    </cofactor>
</comment>
<keyword evidence="3" id="KW-0663">Pyridoxal phosphate</keyword>
<name>A0A0G0MTK3_9BACT</name>
<reference evidence="7 8" key="1">
    <citation type="journal article" date="2015" name="Nature">
        <title>rRNA introns, odd ribosomes, and small enigmatic genomes across a large radiation of phyla.</title>
        <authorList>
            <person name="Brown C.T."/>
            <person name="Hug L.A."/>
            <person name="Thomas B.C."/>
            <person name="Sharon I."/>
            <person name="Castelle C.J."/>
            <person name="Singh A."/>
            <person name="Wilkins M.J."/>
            <person name="Williams K.H."/>
            <person name="Banfield J.F."/>
        </authorList>
    </citation>
    <scope>NUCLEOTIDE SEQUENCE [LARGE SCALE GENOMIC DNA]</scope>
</reference>
<dbReference type="InterPro" id="IPR002433">
    <property type="entry name" value="Orn_de-COase"/>
</dbReference>
<dbReference type="Gene3D" id="3.20.20.10">
    <property type="entry name" value="Alanine racemase"/>
    <property type="match status" value="1"/>
</dbReference>
<dbReference type="EMBL" id="LBWK01000001">
    <property type="protein sequence ID" value="KKR06498.1"/>
    <property type="molecule type" value="Genomic_DNA"/>
</dbReference>
<feature type="domain" description="Orn/DAP/Arg decarboxylase 2 N-terminal" evidence="6">
    <location>
        <begin position="2"/>
        <end position="153"/>
    </location>
</feature>
<dbReference type="GO" id="GO:0004586">
    <property type="term" value="F:ornithine decarboxylase activity"/>
    <property type="evidence" value="ECO:0007669"/>
    <property type="project" value="TreeGrafter"/>
</dbReference>
<dbReference type="InterPro" id="IPR022643">
    <property type="entry name" value="De-COase2_C"/>
</dbReference>
<dbReference type="PANTHER" id="PTHR11482:SF6">
    <property type="entry name" value="ORNITHINE DECARBOXYLASE 1-RELATED"/>
    <property type="match status" value="1"/>
</dbReference>
<feature type="domain" description="Orn/DAP/Arg decarboxylase 2 C-terminal" evidence="5">
    <location>
        <begin position="154"/>
        <end position="244"/>
    </location>
</feature>
<evidence type="ECO:0000313" key="7">
    <source>
        <dbReference type="EMBL" id="KKR06498.1"/>
    </source>
</evidence>
<accession>A0A0G0MTK3</accession>
<dbReference type="Pfam" id="PF00278">
    <property type="entry name" value="Orn_DAP_Arg_deC"/>
    <property type="match status" value="1"/>
</dbReference>
<proteinExistence type="inferred from homology"/>
<sequence length="265" mass="30075">MFSADSEEEIRKITRLAKNPEIFLRIGAPSKAAAFNLSEKFGMTEKYSRYILNKSKKERWNIVGISFHIGSQNKDIKAWRKAIHNAINLIYYAKDQGIEVTKLNLGGGIPAKYTADVKPLSFYIKRLTSEVKAIRKLLPNLNLFLEPGRAMVANTMTLYASIIDIKPYKRPPLLILDTSVFAGVIEALEHFEYPLLGNGNGDSLLKTFYKVGGYSCDGYDIIRQRVLLPRNIKIGDILKLEQAGAYTSVFERFQMKPFPKIYNVK</sequence>
<organism evidence="7 8">
    <name type="scientific">candidate division WS6 bacterium GW2011_GWF2_39_15</name>
    <dbReference type="NCBI Taxonomy" id="1619100"/>
    <lineage>
        <taxon>Bacteria</taxon>
        <taxon>Candidatus Dojkabacteria</taxon>
    </lineage>
</organism>
<evidence type="ECO:0000256" key="2">
    <source>
        <dbReference type="ARBA" id="ARBA00008872"/>
    </source>
</evidence>
<comment type="caution">
    <text evidence="7">The sequence shown here is derived from an EMBL/GenBank/DDBJ whole genome shotgun (WGS) entry which is preliminary data.</text>
</comment>
<protein>
    <submittedName>
        <fullName evidence="7">Ornithine decarboxylase</fullName>
    </submittedName>
</protein>
<gene>
    <name evidence="7" type="ORF">UT34_C0001G0539</name>
</gene>
<dbReference type="SUPFAM" id="SSF50621">
    <property type="entry name" value="Alanine racemase C-terminal domain-like"/>
    <property type="match status" value="1"/>
</dbReference>
<dbReference type="AlphaFoldDB" id="A0A0G0MTK3"/>